<protein>
    <recommendedName>
        <fullName evidence="3">LOB domain-containing protein</fullName>
    </recommendedName>
</protein>
<keyword evidence="5" id="KW-1185">Reference proteome</keyword>
<reference evidence="4 5" key="1">
    <citation type="submission" date="2024-04" db="EMBL/GenBank/DDBJ databases">
        <title>The reference genome of an endangered Asteraceae, Deinandra increscens subsp. villosa, native to the Central Coast of California.</title>
        <authorList>
            <person name="Guilliams M."/>
            <person name="Hasenstab-Lehman K."/>
            <person name="Meyer R."/>
            <person name="Mcevoy S."/>
        </authorList>
    </citation>
    <scope>NUCLEOTIDE SEQUENCE [LARGE SCALE GENOMIC DNA]</scope>
    <source>
        <tissue evidence="4">Leaf</tissue>
    </source>
</reference>
<sequence length="417" mass="47891">MSSSKSRPCAACKYFRRKCAEECVFAPHFPPDQPHKIETLHKVYGGATIGRILSELPAADRGAAVNSLVYEAEARLRDPVYGCVGYIASLQHSLRQVQTEINTAKQELATYMGPCVLKPGFLGQFNNQQLNRAANSDMDRMSGLQQQQPGSSAYVYQQDMLTNLNQQQSMDLSRFNRRFDGAGPSHQYNQPSYETQQLTEAAREQDFVRNMERQVHQQEIQIQQQVMDILRFNRSFDGAGPSGQASYSGFTHLAGPGEMSTSLPFGGSYDSRIIQQQPQEEVLHNLQNHNLHPLLPDQLLLQQQNQPLQPQSHPEQEQHDHLQRLIEHQLMLQDENQQSQLRQHPQQEKQQHLQSLLLPHQLLIRDQNQPLQPQPHPQEEHLGHLQQLIPNQMLLQQQKQKQPWQPQPNHRNGREEK</sequence>
<dbReference type="EMBL" id="JBCNJP010000015">
    <property type="protein sequence ID" value="KAK9067104.1"/>
    <property type="molecule type" value="Genomic_DNA"/>
</dbReference>
<evidence type="ECO:0000313" key="4">
    <source>
        <dbReference type="EMBL" id="KAK9067104.1"/>
    </source>
</evidence>
<proteinExistence type="inferred from homology"/>
<feature type="domain" description="LOB" evidence="3">
    <location>
        <begin position="7"/>
        <end position="108"/>
    </location>
</feature>
<dbReference type="PROSITE" id="PS50891">
    <property type="entry name" value="LOB"/>
    <property type="match status" value="1"/>
</dbReference>
<gene>
    <name evidence="4" type="ORF">SSX86_014429</name>
</gene>
<evidence type="ECO:0000256" key="2">
    <source>
        <dbReference type="SAM" id="MobiDB-lite"/>
    </source>
</evidence>
<evidence type="ECO:0000256" key="1">
    <source>
        <dbReference type="ARBA" id="ARBA00005474"/>
    </source>
</evidence>
<evidence type="ECO:0000313" key="5">
    <source>
        <dbReference type="Proteomes" id="UP001408789"/>
    </source>
</evidence>
<feature type="region of interest" description="Disordered" evidence="2">
    <location>
        <begin position="395"/>
        <end position="417"/>
    </location>
</feature>
<feature type="compositionally biased region" description="Low complexity" evidence="2">
    <location>
        <begin position="395"/>
        <end position="409"/>
    </location>
</feature>
<organism evidence="4 5">
    <name type="scientific">Deinandra increscens subsp. villosa</name>
    <dbReference type="NCBI Taxonomy" id="3103831"/>
    <lineage>
        <taxon>Eukaryota</taxon>
        <taxon>Viridiplantae</taxon>
        <taxon>Streptophyta</taxon>
        <taxon>Embryophyta</taxon>
        <taxon>Tracheophyta</taxon>
        <taxon>Spermatophyta</taxon>
        <taxon>Magnoliopsida</taxon>
        <taxon>eudicotyledons</taxon>
        <taxon>Gunneridae</taxon>
        <taxon>Pentapetalae</taxon>
        <taxon>asterids</taxon>
        <taxon>campanulids</taxon>
        <taxon>Asterales</taxon>
        <taxon>Asteraceae</taxon>
        <taxon>Asteroideae</taxon>
        <taxon>Heliantheae alliance</taxon>
        <taxon>Madieae</taxon>
        <taxon>Madiinae</taxon>
        <taxon>Deinandra</taxon>
    </lineage>
</organism>
<dbReference type="AlphaFoldDB" id="A0AAP0D9F5"/>
<comment type="similarity">
    <text evidence="1">Belongs to the LOB domain-containing protein family.</text>
</comment>
<dbReference type="PANTHER" id="PTHR31301">
    <property type="entry name" value="LOB DOMAIN-CONTAINING PROTEIN 4-RELATED"/>
    <property type="match status" value="1"/>
</dbReference>
<dbReference type="PANTHER" id="PTHR31301:SF68">
    <property type="entry name" value="LOB DOMAIN-CONTAINING PROTEIN 32-RELATED"/>
    <property type="match status" value="1"/>
</dbReference>
<dbReference type="Proteomes" id="UP001408789">
    <property type="component" value="Unassembled WGS sequence"/>
</dbReference>
<name>A0AAP0D9F5_9ASTR</name>
<accession>A0AAP0D9F5</accession>
<evidence type="ECO:0000259" key="3">
    <source>
        <dbReference type="PROSITE" id="PS50891"/>
    </source>
</evidence>
<dbReference type="InterPro" id="IPR004883">
    <property type="entry name" value="LOB"/>
</dbReference>
<comment type="caution">
    <text evidence="4">The sequence shown here is derived from an EMBL/GenBank/DDBJ whole genome shotgun (WGS) entry which is preliminary data.</text>
</comment>
<dbReference type="Pfam" id="PF03195">
    <property type="entry name" value="LOB"/>
    <property type="match status" value="1"/>
</dbReference>